<dbReference type="InterPro" id="IPR050570">
    <property type="entry name" value="Cell_wall_metabolism_enzyme"/>
</dbReference>
<dbReference type="GO" id="GO:0004222">
    <property type="term" value="F:metalloendopeptidase activity"/>
    <property type="evidence" value="ECO:0007669"/>
    <property type="project" value="TreeGrafter"/>
</dbReference>
<dbReference type="InterPro" id="IPR016047">
    <property type="entry name" value="M23ase_b-sheet_dom"/>
</dbReference>
<protein>
    <recommendedName>
        <fullName evidence="2">M23ase beta-sheet core domain-containing protein</fullName>
    </recommendedName>
</protein>
<feature type="domain" description="M23ase beta-sheet core" evidence="2">
    <location>
        <begin position="275"/>
        <end position="372"/>
    </location>
</feature>
<keyword evidence="1" id="KW-0732">Signal</keyword>
<evidence type="ECO:0000256" key="1">
    <source>
        <dbReference type="ARBA" id="ARBA00022729"/>
    </source>
</evidence>
<dbReference type="Proteomes" id="UP000193317">
    <property type="component" value="Unassembled WGS sequence"/>
</dbReference>
<dbReference type="OrthoDB" id="1099523at2"/>
<dbReference type="SUPFAM" id="SSF53448">
    <property type="entry name" value="Nucleotide-diphospho-sugar transferases"/>
    <property type="match status" value="1"/>
</dbReference>
<dbReference type="SUPFAM" id="SSF51261">
    <property type="entry name" value="Duplicated hybrid motif"/>
    <property type="match status" value="1"/>
</dbReference>
<reference evidence="3 4" key="1">
    <citation type="submission" date="2016-01" db="EMBL/GenBank/DDBJ databases">
        <title>The new phylogeny of the genus Mycobacterium.</title>
        <authorList>
            <person name="Tarcisio F."/>
            <person name="Conor M."/>
            <person name="Antonella G."/>
            <person name="Elisabetta G."/>
            <person name="Giulia F.S."/>
            <person name="Sara T."/>
            <person name="Anna F."/>
            <person name="Clotilde B."/>
            <person name="Roberto B."/>
            <person name="Veronica D.S."/>
            <person name="Fabio R."/>
            <person name="Monica P."/>
            <person name="Olivier J."/>
            <person name="Enrico T."/>
            <person name="Nicola S."/>
        </authorList>
    </citation>
    <scope>NUCLEOTIDE SEQUENCE [LARGE SCALE GENOMIC DNA]</scope>
    <source>
        <strain evidence="3 4">DSM 44166</strain>
    </source>
</reference>
<dbReference type="CDD" id="cd12797">
    <property type="entry name" value="M23_peptidase"/>
    <property type="match status" value="1"/>
</dbReference>
<comment type="caution">
    <text evidence="3">The sequence shown here is derived from an EMBL/GenBank/DDBJ whole genome shotgun (WGS) entry which is preliminary data.</text>
</comment>
<evidence type="ECO:0000313" key="4">
    <source>
        <dbReference type="Proteomes" id="UP000193317"/>
    </source>
</evidence>
<dbReference type="Gene3D" id="2.70.70.10">
    <property type="entry name" value="Glucose Permease (Domain IIA)"/>
    <property type="match status" value="1"/>
</dbReference>
<dbReference type="RefSeq" id="WP_085673455.1">
    <property type="nucleotide sequence ID" value="NZ_JACKRU010000773.1"/>
</dbReference>
<dbReference type="AlphaFoldDB" id="A0A1X2DNR0"/>
<dbReference type="InterPro" id="IPR029044">
    <property type="entry name" value="Nucleotide-diphossugar_trans"/>
</dbReference>
<dbReference type="Pfam" id="PF01551">
    <property type="entry name" value="Peptidase_M23"/>
    <property type="match status" value="1"/>
</dbReference>
<dbReference type="EMBL" id="LQPW01000167">
    <property type="protein sequence ID" value="ORW89782.1"/>
    <property type="molecule type" value="Genomic_DNA"/>
</dbReference>
<dbReference type="Pfam" id="PF13704">
    <property type="entry name" value="Glyco_tranf_2_4"/>
    <property type="match status" value="1"/>
</dbReference>
<proteinExistence type="predicted"/>
<dbReference type="PANTHER" id="PTHR21666">
    <property type="entry name" value="PEPTIDASE-RELATED"/>
    <property type="match status" value="1"/>
</dbReference>
<organism evidence="3 4">
    <name type="scientific">Mycobacterium szulgai</name>
    <dbReference type="NCBI Taxonomy" id="1787"/>
    <lineage>
        <taxon>Bacteria</taxon>
        <taxon>Bacillati</taxon>
        <taxon>Actinomycetota</taxon>
        <taxon>Actinomycetes</taxon>
        <taxon>Mycobacteriales</taxon>
        <taxon>Mycobacteriaceae</taxon>
        <taxon>Mycobacterium</taxon>
    </lineage>
</organism>
<dbReference type="InterPro" id="IPR011055">
    <property type="entry name" value="Dup_hybrid_motif"/>
</dbReference>
<dbReference type="Gene3D" id="3.90.550.10">
    <property type="entry name" value="Spore Coat Polysaccharide Biosynthesis Protein SpsA, Chain A"/>
    <property type="match status" value="1"/>
</dbReference>
<accession>A0A1X2DNR0</accession>
<evidence type="ECO:0000313" key="3">
    <source>
        <dbReference type="EMBL" id="ORW89782.1"/>
    </source>
</evidence>
<keyword evidence="4" id="KW-1185">Reference proteome</keyword>
<sequence>MRILALLRVHNGERTLRTALDSLAGWCDDIYVIDDRSTDNTDPILRRHPAVTNIVRARSDLPPTPWLIPESAGLELLYRMADFCRSDWILMIDSDQFVQADVDIREVLSRTPPDVAALMCPMIPSWDDPDFPDMIPIMGSAESVRGPFWRWYPGLRAGSKALHNTHWPVNITDHGRIELVNEIRLVHTGWASLAERIAKVEHYRRLDPNCQLNFGVPYDRALLFGYALDEIDLLKADYWRRKRGDFDPAEPGARLPIDRERLAFGSAYGPKAGGFHPGVDFAAERGTPIYAVASGIVGRAVDLDLNSGFLSVTISNANVDTVYVFRSDGDRPIAIDDHITAGARIGTLGGEAESPDGYLHFEVRVEGRHTSPVRYLANMGLRPWPPQGRPRPVLGSYAPVTPCTISA</sequence>
<evidence type="ECO:0000259" key="2">
    <source>
        <dbReference type="Pfam" id="PF01551"/>
    </source>
</evidence>
<dbReference type="PANTHER" id="PTHR21666:SF289">
    <property type="entry name" value="L-ALA--D-GLU ENDOPEPTIDASE"/>
    <property type="match status" value="1"/>
</dbReference>
<name>A0A1X2DNR0_MYCSZ</name>
<gene>
    <name evidence="3" type="ORF">AWC27_12975</name>
</gene>